<feature type="transmembrane region" description="Helical" evidence="12">
    <location>
        <begin position="193"/>
        <end position="213"/>
    </location>
</feature>
<evidence type="ECO:0000256" key="2">
    <source>
        <dbReference type="ARBA" id="ARBA00006810"/>
    </source>
</evidence>
<dbReference type="PANTHER" id="PTHR42823">
    <property type="entry name" value="ATP SYNTHASE SUBUNIT A, CHLOROPLASTIC"/>
    <property type="match status" value="1"/>
</dbReference>
<feature type="transmembrane region" description="Helical" evidence="12">
    <location>
        <begin position="53"/>
        <end position="71"/>
    </location>
</feature>
<evidence type="ECO:0000256" key="11">
    <source>
        <dbReference type="ARBA" id="ARBA00023310"/>
    </source>
</evidence>
<evidence type="ECO:0000256" key="6">
    <source>
        <dbReference type="ARBA" id="ARBA00022692"/>
    </source>
</evidence>
<evidence type="ECO:0000256" key="9">
    <source>
        <dbReference type="ARBA" id="ARBA00023065"/>
    </source>
</evidence>
<dbReference type="EMBL" id="CP011367">
    <property type="protein sequence ID" value="AKJ96324.1"/>
    <property type="molecule type" value="Genomic_DNA"/>
</dbReference>
<dbReference type="FunFam" id="1.20.120.220:FF:000002">
    <property type="entry name" value="ATP synthase subunit a"/>
    <property type="match status" value="1"/>
</dbReference>
<keyword evidence="11 12" id="KW-0066">ATP synthesis</keyword>
<evidence type="ECO:0000256" key="1">
    <source>
        <dbReference type="ARBA" id="ARBA00004141"/>
    </source>
</evidence>
<name>A0A0G3G7G3_9GAMM</name>
<dbReference type="PATRIC" id="fig|106634.4.peg.2765"/>
<evidence type="ECO:0000256" key="4">
    <source>
        <dbReference type="ARBA" id="ARBA00022475"/>
    </source>
</evidence>
<dbReference type="GO" id="GO:0046933">
    <property type="term" value="F:proton-transporting ATP synthase activity, rotational mechanism"/>
    <property type="evidence" value="ECO:0007669"/>
    <property type="project" value="UniProtKB-UniRule"/>
</dbReference>
<comment type="similarity">
    <text evidence="2 12 13">Belongs to the ATPase A chain family.</text>
</comment>
<evidence type="ECO:0000313" key="14">
    <source>
        <dbReference type="EMBL" id="AKJ96324.1"/>
    </source>
</evidence>
<dbReference type="NCBIfam" id="TIGR01131">
    <property type="entry name" value="ATP_synt_6_or_A"/>
    <property type="match status" value="1"/>
</dbReference>
<dbReference type="HAMAP" id="MF_01393">
    <property type="entry name" value="ATP_synth_a_bact"/>
    <property type="match status" value="1"/>
</dbReference>
<accession>A0A0G3G7G3</accession>
<dbReference type="GO" id="GO:0005886">
    <property type="term" value="C:plasma membrane"/>
    <property type="evidence" value="ECO:0007669"/>
    <property type="project" value="UniProtKB-SubCell"/>
</dbReference>
<evidence type="ECO:0000256" key="5">
    <source>
        <dbReference type="ARBA" id="ARBA00022547"/>
    </source>
</evidence>
<dbReference type="InterPro" id="IPR000568">
    <property type="entry name" value="ATP_synth_F0_asu"/>
</dbReference>
<dbReference type="CDD" id="cd00310">
    <property type="entry name" value="ATP-synt_Fo_a_6"/>
    <property type="match status" value="1"/>
</dbReference>
<keyword evidence="5 12" id="KW-0138">CF(0)</keyword>
<feature type="transmembrane region" description="Helical" evidence="12">
    <location>
        <begin position="261"/>
        <end position="281"/>
    </location>
</feature>
<comment type="subcellular location">
    <subcellularLocation>
        <location evidence="12 13">Cell membrane</location>
        <topology evidence="12 13">Multi-pass membrane protein</topology>
    </subcellularLocation>
    <subcellularLocation>
        <location evidence="1">Membrane</location>
        <topology evidence="1">Multi-pass membrane protein</topology>
    </subcellularLocation>
</comment>
<dbReference type="InterPro" id="IPR023011">
    <property type="entry name" value="ATP_synth_F0_asu_AS"/>
</dbReference>
<evidence type="ECO:0000256" key="13">
    <source>
        <dbReference type="RuleBase" id="RU000483"/>
    </source>
</evidence>
<comment type="function">
    <text evidence="12 13">Key component of the proton channel; it plays a direct role in the translocation of protons across the membrane.</text>
</comment>
<dbReference type="GO" id="GO:0042777">
    <property type="term" value="P:proton motive force-driven plasma membrane ATP synthesis"/>
    <property type="evidence" value="ECO:0007669"/>
    <property type="project" value="TreeGrafter"/>
</dbReference>
<proteinExistence type="inferred from homology"/>
<dbReference type="InterPro" id="IPR035908">
    <property type="entry name" value="F0_ATP_A_sf"/>
</dbReference>
<dbReference type="STRING" id="106634.TVD_13555"/>
<organism evidence="14 15">
    <name type="scientific">Thioalkalivibrio versutus</name>
    <dbReference type="NCBI Taxonomy" id="106634"/>
    <lineage>
        <taxon>Bacteria</taxon>
        <taxon>Pseudomonadati</taxon>
        <taxon>Pseudomonadota</taxon>
        <taxon>Gammaproteobacteria</taxon>
        <taxon>Chromatiales</taxon>
        <taxon>Ectothiorhodospiraceae</taxon>
        <taxon>Thioalkalivibrio</taxon>
    </lineage>
</organism>
<dbReference type="PROSITE" id="PS00449">
    <property type="entry name" value="ATPASE_A"/>
    <property type="match status" value="1"/>
</dbReference>
<keyword evidence="3 12" id="KW-0813">Transport</keyword>
<sequence>MASESGLPTMEEHIAHHLTNLTFGLHPEKGMSFATTSTEAAEMGFWAIHVDSMLWSIALGLLFVLTFRAAAKKVTAGVPGGWQNFVEMLMDFVNDNVRGSFKHKNDMVAPLALTIFVWIFLLNLMDLVPVDLIPHIAYLLGIPYFKIVPTTDINVTAGLALGVFILIIYYSLKIKGPVGFIKELTGIPFQTNIVYIKPFFWVINFVLEFINLLAKPASLALRLFGNLYAAEMIFILIGVMYSAGLIMGLAGGVLHVGWAIFHILVVPLQAFIFMVLTVVYLDMAYSEDH</sequence>
<keyword evidence="9 12" id="KW-0406">Ion transport</keyword>
<evidence type="ECO:0000256" key="3">
    <source>
        <dbReference type="ARBA" id="ARBA00022448"/>
    </source>
</evidence>
<evidence type="ECO:0000256" key="10">
    <source>
        <dbReference type="ARBA" id="ARBA00023136"/>
    </source>
</evidence>
<feature type="transmembrane region" description="Helical" evidence="12">
    <location>
        <begin position="107"/>
        <end position="125"/>
    </location>
</feature>
<keyword evidence="4 12" id="KW-1003">Cell membrane</keyword>
<dbReference type="Proteomes" id="UP000064201">
    <property type="component" value="Chromosome"/>
</dbReference>
<keyword evidence="6 12" id="KW-0812">Transmembrane</keyword>
<feature type="transmembrane region" description="Helical" evidence="12">
    <location>
        <begin position="233"/>
        <end position="254"/>
    </location>
</feature>
<gene>
    <name evidence="12" type="primary">atpB</name>
    <name evidence="14" type="ORF">TVD_13555</name>
</gene>
<keyword evidence="10 12" id="KW-0472">Membrane</keyword>
<dbReference type="Pfam" id="PF00119">
    <property type="entry name" value="ATP-synt_A"/>
    <property type="match status" value="1"/>
</dbReference>
<reference evidence="14 15" key="1">
    <citation type="submission" date="2015-04" db="EMBL/GenBank/DDBJ databases">
        <title>Complete Sequence for the Genome of the Thioalkalivibrio versutus D301.</title>
        <authorList>
            <person name="Mu T."/>
            <person name="Zhou J."/>
            <person name="Xu X."/>
        </authorList>
    </citation>
    <scope>NUCLEOTIDE SEQUENCE [LARGE SCALE GENOMIC DNA]</scope>
    <source>
        <strain evidence="14 15">D301</strain>
    </source>
</reference>
<evidence type="ECO:0000313" key="15">
    <source>
        <dbReference type="Proteomes" id="UP000064201"/>
    </source>
</evidence>
<feature type="transmembrane region" description="Helical" evidence="12">
    <location>
        <begin position="153"/>
        <end position="172"/>
    </location>
</feature>
<protein>
    <recommendedName>
        <fullName evidence="12 13">ATP synthase subunit a</fullName>
    </recommendedName>
    <alternativeName>
        <fullName evidence="12">ATP synthase F0 sector subunit a</fullName>
    </alternativeName>
    <alternativeName>
        <fullName evidence="12">F-ATPase subunit 6</fullName>
    </alternativeName>
</protein>
<dbReference type="GO" id="GO:0045259">
    <property type="term" value="C:proton-transporting ATP synthase complex"/>
    <property type="evidence" value="ECO:0007669"/>
    <property type="project" value="UniProtKB-KW"/>
</dbReference>
<dbReference type="KEGG" id="tvr:TVD_13555"/>
<evidence type="ECO:0000256" key="8">
    <source>
        <dbReference type="ARBA" id="ARBA00022989"/>
    </source>
</evidence>
<dbReference type="NCBIfam" id="NF004477">
    <property type="entry name" value="PRK05815.1-1"/>
    <property type="match status" value="1"/>
</dbReference>
<evidence type="ECO:0000256" key="12">
    <source>
        <dbReference type="HAMAP-Rule" id="MF_01393"/>
    </source>
</evidence>
<dbReference type="InterPro" id="IPR045082">
    <property type="entry name" value="ATP_syn_F0_a_bact/chloroplast"/>
</dbReference>
<keyword evidence="8 12" id="KW-1133">Transmembrane helix</keyword>
<dbReference type="Gene3D" id="1.20.120.220">
    <property type="entry name" value="ATP synthase, F0 complex, subunit A"/>
    <property type="match status" value="1"/>
</dbReference>
<keyword evidence="15" id="KW-1185">Reference proteome</keyword>
<dbReference type="PANTHER" id="PTHR42823:SF3">
    <property type="entry name" value="ATP SYNTHASE SUBUNIT A, CHLOROPLASTIC"/>
    <property type="match status" value="1"/>
</dbReference>
<evidence type="ECO:0000256" key="7">
    <source>
        <dbReference type="ARBA" id="ARBA00022781"/>
    </source>
</evidence>
<dbReference type="SUPFAM" id="SSF81336">
    <property type="entry name" value="F1F0 ATP synthase subunit A"/>
    <property type="match status" value="1"/>
</dbReference>
<dbReference type="AlphaFoldDB" id="A0A0G3G7G3"/>
<keyword evidence="7 12" id="KW-0375">Hydrogen ion transport</keyword>